<dbReference type="EMBL" id="CP002868">
    <property type="protein sequence ID" value="AEJ20471.1"/>
    <property type="molecule type" value="Genomic_DNA"/>
</dbReference>
<dbReference type="InterPro" id="IPR029060">
    <property type="entry name" value="PIN-like_dom_sf"/>
</dbReference>
<dbReference type="AlphaFoldDB" id="F8F3V2"/>
<dbReference type="HOGENOM" id="CLU_3141858_0_0_12"/>
<sequence>MSKILVDSSVWISFLKGNEEGKLLFPLLDSNQACVNDLILTELLPALIH</sequence>
<reference evidence="2" key="1">
    <citation type="journal article" date="2013" name="Stand. Genomic Sci.">
        <title>Genome sequence of the thermophilic fresh-water bacterium Spirochaeta caldaria type strain (H1(T)), reclassification of Spirochaeta caldaria, Spirochaeta stenostrepta, and Spirochaeta zuelzerae in the genus Treponema as Treponema caldaria comb. nov., Treponema stenostrepta comb. nov., and Treponema zuelzerae comb. nov., and emendation of the genus Treponema.</title>
        <authorList>
            <person name="Abt B."/>
            <person name="Goker M."/>
            <person name="Scheuner C."/>
            <person name="Han C."/>
            <person name="Lu M."/>
            <person name="Misra M."/>
            <person name="Lapidus A."/>
            <person name="Nolan M."/>
            <person name="Lucas S."/>
            <person name="Hammon N."/>
            <person name="Deshpande S."/>
            <person name="Cheng J.F."/>
            <person name="Tapia R."/>
            <person name="Goodwin L.A."/>
            <person name="Pitluck S."/>
            <person name="Liolios K."/>
            <person name="Pagani I."/>
            <person name="Ivanova N."/>
            <person name="Mavromatis K."/>
            <person name="Mikhailova N."/>
            <person name="Huntemann M."/>
            <person name="Pati A."/>
            <person name="Chen A."/>
            <person name="Palaniappan K."/>
            <person name="Land M."/>
            <person name="Hauser L."/>
            <person name="Jeffries C.D."/>
            <person name="Rohde M."/>
            <person name="Spring S."/>
            <person name="Gronow S."/>
            <person name="Detter J.C."/>
            <person name="Bristow J."/>
            <person name="Eisen J.A."/>
            <person name="Markowitz V."/>
            <person name="Hugenholtz P."/>
            <person name="Kyrpides N.C."/>
            <person name="Woyke T."/>
            <person name="Klenk H.P."/>
        </authorList>
    </citation>
    <scope>NUCLEOTIDE SEQUENCE</scope>
    <source>
        <strain evidence="2">ATCC 51460 / DSM 7334 / H1</strain>
    </source>
</reference>
<dbReference type="Proteomes" id="UP000000503">
    <property type="component" value="Chromosome"/>
</dbReference>
<dbReference type="SUPFAM" id="SSF88723">
    <property type="entry name" value="PIN domain-like"/>
    <property type="match status" value="1"/>
</dbReference>
<proteinExistence type="predicted"/>
<evidence type="ECO:0000313" key="2">
    <source>
        <dbReference type="Proteomes" id="UP000000503"/>
    </source>
</evidence>
<evidence type="ECO:0000313" key="1">
    <source>
        <dbReference type="EMBL" id="AEJ20471.1"/>
    </source>
</evidence>
<gene>
    <name evidence="1" type="ordered locus">Spica_2361</name>
</gene>
<dbReference type="STRING" id="744872.Spica_2361"/>
<dbReference type="KEGG" id="scd:Spica_2361"/>
<organism evidence="1 2">
    <name type="scientific">Gracilinema caldarium (strain ATCC 51460 / DSM 7334 / H1)</name>
    <name type="common">Treponema caldarium</name>
    <dbReference type="NCBI Taxonomy" id="744872"/>
    <lineage>
        <taxon>Bacteria</taxon>
        <taxon>Pseudomonadati</taxon>
        <taxon>Spirochaetota</taxon>
        <taxon>Spirochaetia</taxon>
        <taxon>Spirochaetales</taxon>
        <taxon>Breznakiellaceae</taxon>
        <taxon>Gracilinema</taxon>
    </lineage>
</organism>
<keyword evidence="2" id="KW-1185">Reference proteome</keyword>
<accession>F8F3V2</accession>
<name>F8F3V2_GRAC1</name>
<protein>
    <submittedName>
        <fullName evidence="1">PilT domain-containing protein</fullName>
    </submittedName>
</protein>